<dbReference type="SUPFAM" id="SSF143081">
    <property type="entry name" value="BB1717-like"/>
    <property type="match status" value="1"/>
</dbReference>
<dbReference type="AlphaFoldDB" id="A0A1I6SIY9"/>
<keyword evidence="3" id="KW-0227">DNA damage</keyword>
<dbReference type="InterPro" id="IPR003738">
    <property type="entry name" value="SRAP"/>
</dbReference>
<evidence type="ECO:0000256" key="8">
    <source>
        <dbReference type="RuleBase" id="RU364100"/>
    </source>
</evidence>
<evidence type="ECO:0000256" key="4">
    <source>
        <dbReference type="ARBA" id="ARBA00022801"/>
    </source>
</evidence>
<protein>
    <recommendedName>
        <fullName evidence="8">Abasic site processing protein</fullName>
        <ecNumber evidence="8">3.4.-.-</ecNumber>
    </recommendedName>
</protein>
<dbReference type="Pfam" id="PF02586">
    <property type="entry name" value="SRAP"/>
    <property type="match status" value="1"/>
</dbReference>
<evidence type="ECO:0000313" key="9">
    <source>
        <dbReference type="EMBL" id="SFS76941.1"/>
    </source>
</evidence>
<proteinExistence type="inferred from homology"/>
<evidence type="ECO:0000256" key="7">
    <source>
        <dbReference type="ARBA" id="ARBA00023239"/>
    </source>
</evidence>
<keyword evidence="6" id="KW-0238">DNA-binding</keyword>
<evidence type="ECO:0000256" key="6">
    <source>
        <dbReference type="ARBA" id="ARBA00023125"/>
    </source>
</evidence>
<organism evidence="9 10">
    <name type="scientific">Marininema halotolerans</name>
    <dbReference type="NCBI Taxonomy" id="1155944"/>
    <lineage>
        <taxon>Bacteria</taxon>
        <taxon>Bacillati</taxon>
        <taxon>Bacillota</taxon>
        <taxon>Bacilli</taxon>
        <taxon>Bacillales</taxon>
        <taxon>Thermoactinomycetaceae</taxon>
        <taxon>Marininema</taxon>
    </lineage>
</organism>
<comment type="similarity">
    <text evidence="1 8">Belongs to the SOS response-associated peptidase family.</text>
</comment>
<sequence>MCGRFTLTAGLREIVERFQVEEHENQAHLPRYNIAPTQEVPVILMAEGQRKLTSMRWGLIPRWAKDPSIGNRLINARSESLTQKPAFRRSFQRYRCLVPADSFYEWKRVDGGKQPIRIMLANEELFAFAGLWDRWDNERGESYQSFTIITTRANEKVKEVHERMPVILHLAEEAAWLDPDWGDPELLSPFLEPYEAEAMTLYPVSKAVNTPKNDQVDLIRPL</sequence>
<dbReference type="PANTHER" id="PTHR13604">
    <property type="entry name" value="DC12-RELATED"/>
    <property type="match status" value="1"/>
</dbReference>
<dbReference type="InterPro" id="IPR036590">
    <property type="entry name" value="SRAP-like"/>
</dbReference>
<evidence type="ECO:0000313" key="10">
    <source>
        <dbReference type="Proteomes" id="UP000198660"/>
    </source>
</evidence>
<keyword evidence="10" id="KW-1185">Reference proteome</keyword>
<dbReference type="Proteomes" id="UP000198660">
    <property type="component" value="Unassembled WGS sequence"/>
</dbReference>
<evidence type="ECO:0000256" key="2">
    <source>
        <dbReference type="ARBA" id="ARBA00022670"/>
    </source>
</evidence>
<evidence type="ECO:0000256" key="5">
    <source>
        <dbReference type="ARBA" id="ARBA00023124"/>
    </source>
</evidence>
<keyword evidence="4 8" id="KW-0378">Hydrolase</keyword>
<dbReference type="PANTHER" id="PTHR13604:SF0">
    <property type="entry name" value="ABASIC SITE PROCESSING PROTEIN HMCES"/>
    <property type="match status" value="1"/>
</dbReference>
<reference evidence="10" key="1">
    <citation type="submission" date="2016-10" db="EMBL/GenBank/DDBJ databases">
        <authorList>
            <person name="Varghese N."/>
            <person name="Submissions S."/>
        </authorList>
    </citation>
    <scope>NUCLEOTIDE SEQUENCE [LARGE SCALE GENOMIC DNA]</scope>
    <source>
        <strain evidence="10">DSM 45789</strain>
    </source>
</reference>
<dbReference type="Gene3D" id="3.90.1680.10">
    <property type="entry name" value="SOS response associated peptidase-like"/>
    <property type="match status" value="1"/>
</dbReference>
<gene>
    <name evidence="9" type="ORF">SAMN05444972_107131</name>
</gene>
<keyword evidence="2 8" id="KW-0645">Protease</keyword>
<keyword evidence="7" id="KW-0456">Lyase</keyword>
<keyword evidence="5" id="KW-0190">Covalent protein-DNA linkage</keyword>
<dbReference type="EMBL" id="FPAA01000007">
    <property type="protein sequence ID" value="SFS76941.1"/>
    <property type="molecule type" value="Genomic_DNA"/>
</dbReference>
<name>A0A1I6SIY9_9BACL</name>
<dbReference type="GO" id="GO:0106300">
    <property type="term" value="P:protein-DNA covalent cross-linking repair"/>
    <property type="evidence" value="ECO:0007669"/>
    <property type="project" value="InterPro"/>
</dbReference>
<dbReference type="GO" id="GO:0008233">
    <property type="term" value="F:peptidase activity"/>
    <property type="evidence" value="ECO:0007669"/>
    <property type="project" value="UniProtKB-KW"/>
</dbReference>
<evidence type="ECO:0000256" key="3">
    <source>
        <dbReference type="ARBA" id="ARBA00022763"/>
    </source>
</evidence>
<dbReference type="OrthoDB" id="9782620at2"/>
<evidence type="ECO:0000256" key="1">
    <source>
        <dbReference type="ARBA" id="ARBA00008136"/>
    </source>
</evidence>
<dbReference type="EC" id="3.4.-.-" evidence="8"/>
<dbReference type="GO" id="GO:0016829">
    <property type="term" value="F:lyase activity"/>
    <property type="evidence" value="ECO:0007669"/>
    <property type="project" value="UniProtKB-KW"/>
</dbReference>
<dbReference type="GO" id="GO:0003697">
    <property type="term" value="F:single-stranded DNA binding"/>
    <property type="evidence" value="ECO:0007669"/>
    <property type="project" value="InterPro"/>
</dbReference>
<accession>A0A1I6SIY9</accession>
<dbReference type="GO" id="GO:0006508">
    <property type="term" value="P:proteolysis"/>
    <property type="evidence" value="ECO:0007669"/>
    <property type="project" value="UniProtKB-KW"/>
</dbReference>
<dbReference type="RefSeq" id="WP_091837303.1">
    <property type="nucleotide sequence ID" value="NZ_FPAA01000007.1"/>
</dbReference>